<proteinExistence type="predicted"/>
<protein>
    <recommendedName>
        <fullName evidence="2">Peptide ABC transporter substrate-binding protein</fullName>
    </recommendedName>
</protein>
<dbReference type="EMBL" id="JTHE02000003">
    <property type="protein sequence ID" value="NEV69289.1"/>
    <property type="molecule type" value="Genomic_DNA"/>
</dbReference>
<organism evidence="1">
    <name type="scientific">Lyngbya confervoides BDU141951</name>
    <dbReference type="NCBI Taxonomy" id="1574623"/>
    <lineage>
        <taxon>Bacteria</taxon>
        <taxon>Bacillati</taxon>
        <taxon>Cyanobacteriota</taxon>
        <taxon>Cyanophyceae</taxon>
        <taxon>Oscillatoriophycideae</taxon>
        <taxon>Oscillatoriales</taxon>
        <taxon>Microcoleaceae</taxon>
        <taxon>Lyngbya</taxon>
    </lineage>
</organism>
<evidence type="ECO:0008006" key="2">
    <source>
        <dbReference type="Google" id="ProtNLM"/>
    </source>
</evidence>
<name>A0A0C1V9H9_9CYAN</name>
<dbReference type="AlphaFoldDB" id="A0A0C1V9H9"/>
<comment type="caution">
    <text evidence="1">The sequence shown here is derived from an EMBL/GenBank/DDBJ whole genome shotgun (WGS) entry which is preliminary data.</text>
</comment>
<sequence>MTRRKDAAVTQVQLPQENGREKVRIMVLGSPEGVESIVKSLHKLRFAEMKEWSNPLPTGRGGEVMRILTKIVRQDFS</sequence>
<accession>A0A0C1V9H9</accession>
<reference evidence="1" key="3">
    <citation type="submission" date="2020-02" db="EMBL/GenBank/DDBJ databases">
        <authorList>
            <person name="Sarangi A.N."/>
            <person name="Ghosh S."/>
            <person name="Mukherjee M."/>
            <person name="Tripathy S."/>
        </authorList>
    </citation>
    <scope>NUCLEOTIDE SEQUENCE</scope>
    <source>
        <strain evidence="1">BDU141951</strain>
    </source>
</reference>
<gene>
    <name evidence="1" type="ORF">QQ91_019510</name>
</gene>
<reference evidence="1" key="1">
    <citation type="submission" date="2014-11" db="EMBL/GenBank/DDBJ databases">
        <authorList>
            <person name="Malar M.C."/>
            <person name="Sen D."/>
            <person name="Tripathy S."/>
        </authorList>
    </citation>
    <scope>NUCLEOTIDE SEQUENCE</scope>
    <source>
        <strain evidence="1">BDU141951</strain>
    </source>
</reference>
<evidence type="ECO:0000313" key="1">
    <source>
        <dbReference type="EMBL" id="NEV69289.1"/>
    </source>
</evidence>
<reference evidence="1" key="2">
    <citation type="journal article" date="2015" name="Genome Announc.">
        <title>Draft Genome Sequence of Filamentous Marine Cyanobacterium Lyngbya confervoides Strain BDU141951.</title>
        <authorList>
            <person name="Chandrababunaidu M.M."/>
            <person name="Sen D."/>
            <person name="Tripathy S."/>
        </authorList>
    </citation>
    <scope>NUCLEOTIDE SEQUENCE</scope>
    <source>
        <strain evidence="1">BDU141951</strain>
    </source>
</reference>